<gene>
    <name evidence="2" type="ORF">NCTC8284_00748</name>
</gene>
<protein>
    <submittedName>
        <fullName evidence="2">Dehydrogenase, PQQ-dependent, s-GDH family</fullName>
    </submittedName>
</protein>
<dbReference type="InterPro" id="IPR011042">
    <property type="entry name" value="6-blade_b-propeller_TolB-like"/>
</dbReference>
<reference evidence="2 3" key="1">
    <citation type="submission" date="2018-12" db="EMBL/GenBank/DDBJ databases">
        <authorList>
            <consortium name="Pathogen Informatics"/>
        </authorList>
    </citation>
    <scope>NUCLEOTIDE SEQUENCE [LARGE SCALE GENOMIC DNA]</scope>
    <source>
        <strain evidence="2 3">NCTC8284</strain>
    </source>
</reference>
<accession>A0A3S4XZT4</accession>
<evidence type="ECO:0000313" key="3">
    <source>
        <dbReference type="Proteomes" id="UP000278733"/>
    </source>
</evidence>
<dbReference type="SUPFAM" id="SSF50952">
    <property type="entry name" value="Soluble quinoprotein glucose dehydrogenase"/>
    <property type="match status" value="1"/>
</dbReference>
<dbReference type="InterPro" id="IPR011041">
    <property type="entry name" value="Quinoprot_gluc/sorb_DH_b-prop"/>
</dbReference>
<dbReference type="KEGG" id="rpne:NCTC8284_00748"/>
<evidence type="ECO:0000313" key="2">
    <source>
        <dbReference type="EMBL" id="VEH65603.1"/>
    </source>
</evidence>
<dbReference type="Proteomes" id="UP000278733">
    <property type="component" value="Chromosome"/>
</dbReference>
<dbReference type="Pfam" id="PF07995">
    <property type="entry name" value="GSDH"/>
    <property type="match status" value="1"/>
</dbReference>
<evidence type="ECO:0000259" key="1">
    <source>
        <dbReference type="Pfam" id="PF07995"/>
    </source>
</evidence>
<dbReference type="EMBL" id="LR134405">
    <property type="protein sequence ID" value="VEH65603.1"/>
    <property type="molecule type" value="Genomic_DNA"/>
</dbReference>
<sequence>MEGLQSPWDMAIDRNGQLWVTEVGGNILLVDAETGKHQVIHHFDDVVNGGQQQGLLGLTLDPNFLSGNGENVLYAAYAYKGKDGQEYTKIVKLTLDKIARKVEKQILCWITWLLLPITKAVAYV</sequence>
<dbReference type="Gene3D" id="2.120.10.30">
    <property type="entry name" value="TolB, C-terminal domain"/>
    <property type="match status" value="1"/>
</dbReference>
<dbReference type="InterPro" id="IPR012938">
    <property type="entry name" value="Glc/Sorbosone_DH"/>
</dbReference>
<dbReference type="AlphaFoldDB" id="A0A3S4XZT4"/>
<feature type="domain" description="Glucose/Sorbosone dehydrogenase" evidence="1">
    <location>
        <begin position="4"/>
        <end position="104"/>
    </location>
</feature>
<proteinExistence type="predicted"/>
<name>A0A3S4XZT4_9PAST</name>
<organism evidence="2 3">
    <name type="scientific">Rodentibacter pneumotropicus</name>
    <dbReference type="NCBI Taxonomy" id="758"/>
    <lineage>
        <taxon>Bacteria</taxon>
        <taxon>Pseudomonadati</taxon>
        <taxon>Pseudomonadota</taxon>
        <taxon>Gammaproteobacteria</taxon>
        <taxon>Pasteurellales</taxon>
        <taxon>Pasteurellaceae</taxon>
        <taxon>Rodentibacter</taxon>
    </lineage>
</organism>